<sequence>MVPASRINDAQHETTRLLFFAYTYIIARRNTFNPPGPKLAPFFKHRTLPMSARALTLLRSALPLIPAHGFTRTTISLAATKPPTSSKDTSTTSGSVGFNARAHDAPLSDTAISALFGEGDEARRALIRAWLDEGRRVMSTTSSDRGAGVGVPGLKEVLTRRLLYNVPVLPHLKDAFALMSVPSSGSLPLTHAAHVADEACRVCKTDVNRAESWYTRRASIAAIYAAAELHQFASPETAIDFLDRALHASSQVASLFENTAVYSDSIYRSWVGILKSRGVL</sequence>
<dbReference type="InParanoid" id="A0A067MXG8"/>
<dbReference type="HOGENOM" id="CLU_086708_0_0_1"/>
<name>A0A067MXG8_BOTB1</name>
<dbReference type="STRING" id="930990.A0A067MXG8"/>
<dbReference type="OrthoDB" id="619536at2759"/>
<dbReference type="EMBL" id="KL198019">
    <property type="protein sequence ID" value="KDQ19365.1"/>
    <property type="molecule type" value="Genomic_DNA"/>
</dbReference>
<dbReference type="Pfam" id="PF08511">
    <property type="entry name" value="COQ9"/>
    <property type="match status" value="1"/>
</dbReference>
<evidence type="ECO:0000259" key="1">
    <source>
        <dbReference type="Pfam" id="PF08511"/>
    </source>
</evidence>
<accession>A0A067MXG8</accession>
<evidence type="ECO:0000313" key="3">
    <source>
        <dbReference type="Proteomes" id="UP000027195"/>
    </source>
</evidence>
<proteinExistence type="predicted"/>
<dbReference type="AlphaFoldDB" id="A0A067MXG8"/>
<feature type="domain" description="COQ9 C-terminal" evidence="1">
    <location>
        <begin position="190"/>
        <end position="251"/>
    </location>
</feature>
<reference evidence="3" key="1">
    <citation type="journal article" date="2014" name="Proc. Natl. Acad. Sci. U.S.A.">
        <title>Extensive sampling of basidiomycete genomes demonstrates inadequacy of the white-rot/brown-rot paradigm for wood decay fungi.</title>
        <authorList>
            <person name="Riley R."/>
            <person name="Salamov A.A."/>
            <person name="Brown D.W."/>
            <person name="Nagy L.G."/>
            <person name="Floudas D."/>
            <person name="Held B.W."/>
            <person name="Levasseur A."/>
            <person name="Lombard V."/>
            <person name="Morin E."/>
            <person name="Otillar R."/>
            <person name="Lindquist E.A."/>
            <person name="Sun H."/>
            <person name="LaButti K.M."/>
            <person name="Schmutz J."/>
            <person name="Jabbour D."/>
            <person name="Luo H."/>
            <person name="Baker S.E."/>
            <person name="Pisabarro A.G."/>
            <person name="Walton J.D."/>
            <person name="Blanchette R.A."/>
            <person name="Henrissat B."/>
            <person name="Martin F."/>
            <person name="Cullen D."/>
            <person name="Hibbett D.S."/>
            <person name="Grigoriev I.V."/>
        </authorList>
    </citation>
    <scope>NUCLEOTIDE SEQUENCE [LARGE SCALE GENOMIC DNA]</scope>
    <source>
        <strain evidence="3">FD-172 SS1</strain>
    </source>
</reference>
<protein>
    <recommendedName>
        <fullName evidence="1">COQ9 C-terminal domain-containing protein</fullName>
    </recommendedName>
</protein>
<dbReference type="Proteomes" id="UP000027195">
    <property type="component" value="Unassembled WGS sequence"/>
</dbReference>
<evidence type="ECO:0000313" key="2">
    <source>
        <dbReference type="EMBL" id="KDQ19365.1"/>
    </source>
</evidence>
<organism evidence="2 3">
    <name type="scientific">Botryobasidium botryosum (strain FD-172 SS1)</name>
    <dbReference type="NCBI Taxonomy" id="930990"/>
    <lineage>
        <taxon>Eukaryota</taxon>
        <taxon>Fungi</taxon>
        <taxon>Dikarya</taxon>
        <taxon>Basidiomycota</taxon>
        <taxon>Agaricomycotina</taxon>
        <taxon>Agaricomycetes</taxon>
        <taxon>Cantharellales</taxon>
        <taxon>Botryobasidiaceae</taxon>
        <taxon>Botryobasidium</taxon>
    </lineage>
</organism>
<keyword evidence="3" id="KW-1185">Reference proteome</keyword>
<dbReference type="InterPro" id="IPR013718">
    <property type="entry name" value="COQ9_C"/>
</dbReference>
<gene>
    <name evidence="2" type="ORF">BOTBODRAFT_437342</name>
</gene>